<dbReference type="InterPro" id="IPR008731">
    <property type="entry name" value="PTS_EIN"/>
</dbReference>
<dbReference type="Gene3D" id="1.10.274.10">
    <property type="entry name" value="PtsI, HPr-binding domain"/>
    <property type="match status" value="1"/>
</dbReference>
<evidence type="ECO:0000259" key="20">
    <source>
        <dbReference type="Pfam" id="PF05524"/>
    </source>
</evidence>
<dbReference type="SUPFAM" id="SSF52009">
    <property type="entry name" value="Phosphohistidine domain"/>
    <property type="match status" value="1"/>
</dbReference>
<dbReference type="PIRSF" id="PIRSF000732">
    <property type="entry name" value="PTS_enzyme_I"/>
    <property type="match status" value="1"/>
</dbReference>
<dbReference type="Pfam" id="PF02896">
    <property type="entry name" value="PEP-utilizers_C"/>
    <property type="match status" value="1"/>
</dbReference>
<evidence type="ECO:0000256" key="7">
    <source>
        <dbReference type="ARBA" id="ARBA00016544"/>
    </source>
</evidence>
<feature type="domain" description="PEP-utilising enzyme C-terminal" evidence="19">
    <location>
        <begin position="255"/>
        <end position="541"/>
    </location>
</feature>
<dbReference type="Pfam" id="PF05524">
    <property type="entry name" value="PEP-utilisers_N"/>
    <property type="match status" value="1"/>
</dbReference>
<evidence type="ECO:0000256" key="14">
    <source>
        <dbReference type="ARBA" id="ARBA00022777"/>
    </source>
</evidence>
<dbReference type="GO" id="GO:0005737">
    <property type="term" value="C:cytoplasm"/>
    <property type="evidence" value="ECO:0007669"/>
    <property type="project" value="UniProtKB-SubCell"/>
</dbReference>
<evidence type="ECO:0000256" key="13">
    <source>
        <dbReference type="ARBA" id="ARBA00022723"/>
    </source>
</evidence>
<dbReference type="SUPFAM" id="SSF51621">
    <property type="entry name" value="Phosphoenolpyruvate/pyruvate domain"/>
    <property type="match status" value="1"/>
</dbReference>
<evidence type="ECO:0000256" key="2">
    <source>
        <dbReference type="ARBA" id="ARBA00001946"/>
    </source>
</evidence>
<evidence type="ECO:0000256" key="12">
    <source>
        <dbReference type="ARBA" id="ARBA00022683"/>
    </source>
</evidence>
<name>A0A0F9TPH4_9ZZZZ</name>
<organism evidence="21">
    <name type="scientific">marine sediment metagenome</name>
    <dbReference type="NCBI Taxonomy" id="412755"/>
    <lineage>
        <taxon>unclassified sequences</taxon>
        <taxon>metagenomes</taxon>
        <taxon>ecological metagenomes</taxon>
    </lineage>
</organism>
<evidence type="ECO:0000256" key="4">
    <source>
        <dbReference type="ARBA" id="ARBA00004496"/>
    </source>
</evidence>
<dbReference type="GO" id="GO:0016301">
    <property type="term" value="F:kinase activity"/>
    <property type="evidence" value="ECO:0007669"/>
    <property type="project" value="UniProtKB-KW"/>
</dbReference>
<comment type="cofactor">
    <cofactor evidence="2">
        <name>Mg(2+)</name>
        <dbReference type="ChEBI" id="CHEBI:18420"/>
    </cofactor>
</comment>
<evidence type="ECO:0000256" key="16">
    <source>
        <dbReference type="ARBA" id="ARBA00033235"/>
    </source>
</evidence>
<dbReference type="PANTHER" id="PTHR46244:SF3">
    <property type="entry name" value="PHOSPHOENOLPYRUVATE-PROTEIN PHOSPHOTRANSFERASE"/>
    <property type="match status" value="1"/>
</dbReference>
<dbReference type="InterPro" id="IPR000121">
    <property type="entry name" value="PEP_util_C"/>
</dbReference>
<gene>
    <name evidence="21" type="ORF">LCGC14_0303750</name>
</gene>
<dbReference type="SUPFAM" id="SSF47831">
    <property type="entry name" value="Enzyme I of the PEP:sugar phosphotransferase system HPr-binding (sub)domain"/>
    <property type="match status" value="1"/>
</dbReference>
<dbReference type="AlphaFoldDB" id="A0A0F9TPH4"/>
<dbReference type="InterPro" id="IPR050499">
    <property type="entry name" value="PEP-utilizing_PTS_enzyme"/>
</dbReference>
<evidence type="ECO:0000256" key="1">
    <source>
        <dbReference type="ARBA" id="ARBA00000683"/>
    </source>
</evidence>
<dbReference type="Gene3D" id="3.50.30.10">
    <property type="entry name" value="Phosphohistidine domain"/>
    <property type="match status" value="1"/>
</dbReference>
<dbReference type="InterPro" id="IPR023151">
    <property type="entry name" value="PEP_util_CS"/>
</dbReference>
<dbReference type="NCBIfam" id="TIGR01417">
    <property type="entry name" value="PTS_I_fam"/>
    <property type="match status" value="1"/>
</dbReference>
<dbReference type="InterPro" id="IPR040442">
    <property type="entry name" value="Pyrv_kinase-like_dom_sf"/>
</dbReference>
<evidence type="ECO:0000256" key="5">
    <source>
        <dbReference type="ARBA" id="ARBA00007837"/>
    </source>
</evidence>
<dbReference type="InterPro" id="IPR036637">
    <property type="entry name" value="Phosphohistidine_dom_sf"/>
</dbReference>
<dbReference type="PROSITE" id="PS00742">
    <property type="entry name" value="PEP_ENZYMES_2"/>
    <property type="match status" value="1"/>
</dbReference>
<evidence type="ECO:0000256" key="6">
    <source>
        <dbReference type="ARBA" id="ARBA00012232"/>
    </source>
</evidence>
<evidence type="ECO:0000259" key="18">
    <source>
        <dbReference type="Pfam" id="PF00391"/>
    </source>
</evidence>
<evidence type="ECO:0000256" key="9">
    <source>
        <dbReference type="ARBA" id="ARBA00022490"/>
    </source>
</evidence>
<dbReference type="Gene3D" id="3.20.20.60">
    <property type="entry name" value="Phosphoenolpyruvate-binding domains"/>
    <property type="match status" value="1"/>
</dbReference>
<dbReference type="InterPro" id="IPR036618">
    <property type="entry name" value="PtsI_HPr-bd_sf"/>
</dbReference>
<keyword evidence="15" id="KW-0460">Magnesium</keyword>
<dbReference type="InterPro" id="IPR006318">
    <property type="entry name" value="PTS_EI-like"/>
</dbReference>
<evidence type="ECO:0000313" key="21">
    <source>
        <dbReference type="EMBL" id="KKN82960.1"/>
    </source>
</evidence>
<dbReference type="InterPro" id="IPR015813">
    <property type="entry name" value="Pyrv/PenolPyrv_kinase-like_dom"/>
</dbReference>
<keyword evidence="10" id="KW-0762">Sugar transport</keyword>
<keyword evidence="14" id="KW-0418">Kinase</keyword>
<feature type="domain" description="Phosphotransferase system enzyme I N-terminal" evidence="20">
    <location>
        <begin position="5"/>
        <end position="127"/>
    </location>
</feature>
<dbReference type="PRINTS" id="PR01736">
    <property type="entry name" value="PHPHTRNFRASE"/>
</dbReference>
<evidence type="ECO:0000256" key="8">
    <source>
        <dbReference type="ARBA" id="ARBA00022448"/>
    </source>
</evidence>
<sequence length="580" mass="64026">MKIKKGIGVSPGVAICQAVVVDAEEFDIPQRKVPADHAQAELARLRKALTVSKKELQDLSKRTAERIGRETAGIFDFHISLLEDRSLQKKVQDAIVTGSVTAEYAVATVLRGYAREFLAMPEHLAERVKDVYDIEKRLLRNLIGQKRQSLSHLNQDVSVVAHDLTPSQTASMDRKHIRGIVIDAGGATSHTAILARALGIPTVVGTNDVAAEVTAGDMLIIDGTRGTVILDPDEATITQYKQMAQQQVDFIHSLDSLKDLPAITQDGHEITLLGNIEFPGEAAAVLDKGGQGIGLYRTEFLYLGTEREPNERDHYDAYREVIRLVSDHQVVIRTLDLGADKYTQSRARVPERNPFLGCRSIRFCLQNLPMFKTQIRAILRASVDANASMLFPLVTNLLELRQAKTIVRDVMEDLEEEGIEFRPDIPIGMMVETPSAALQADAFAKEVDFFSIGTNDLVQYTLAVDRGNEKVASMFTVAHPAVLRLIKDIIRTGQRHGISVSLCGEMAADPLYTLLLLGLGLQVFSCAPPAIPELKKMIRSVTMAHARQVARRVMSFQSDKETVNYLHAEVRGILPDDIIG</sequence>
<dbReference type="InterPro" id="IPR024692">
    <property type="entry name" value="PTS_EI"/>
</dbReference>
<evidence type="ECO:0000259" key="19">
    <source>
        <dbReference type="Pfam" id="PF02896"/>
    </source>
</evidence>
<dbReference type="EMBL" id="LAZR01000192">
    <property type="protein sequence ID" value="KKN82960.1"/>
    <property type="molecule type" value="Genomic_DNA"/>
</dbReference>
<keyword evidence="11" id="KW-0808">Transferase</keyword>
<comment type="similarity">
    <text evidence="5">Belongs to the PEP-utilizing enzyme family.</text>
</comment>
<dbReference type="EC" id="2.7.3.9" evidence="6"/>
<keyword evidence="12" id="KW-0598">Phosphotransferase system</keyword>
<feature type="domain" description="PEP-utilising enzyme mobile" evidence="18">
    <location>
        <begin position="159"/>
        <end position="226"/>
    </location>
</feature>
<keyword evidence="17" id="KW-0175">Coiled coil</keyword>
<keyword evidence="13" id="KW-0479">Metal-binding</keyword>
<comment type="caution">
    <text evidence="21">The sequence shown here is derived from an EMBL/GenBank/DDBJ whole genome shotgun (WGS) entry which is preliminary data.</text>
</comment>
<reference evidence="21" key="1">
    <citation type="journal article" date="2015" name="Nature">
        <title>Complex archaea that bridge the gap between prokaryotes and eukaryotes.</title>
        <authorList>
            <person name="Spang A."/>
            <person name="Saw J.H."/>
            <person name="Jorgensen S.L."/>
            <person name="Zaremba-Niedzwiedzka K."/>
            <person name="Martijn J."/>
            <person name="Lind A.E."/>
            <person name="van Eijk R."/>
            <person name="Schleper C."/>
            <person name="Guy L."/>
            <person name="Ettema T.J."/>
        </authorList>
    </citation>
    <scope>NUCLEOTIDE SEQUENCE</scope>
</reference>
<dbReference type="GO" id="GO:0009401">
    <property type="term" value="P:phosphoenolpyruvate-dependent sugar phosphotransferase system"/>
    <property type="evidence" value="ECO:0007669"/>
    <property type="project" value="UniProtKB-KW"/>
</dbReference>
<proteinExistence type="inferred from homology"/>
<dbReference type="PANTHER" id="PTHR46244">
    <property type="entry name" value="PHOSPHOENOLPYRUVATE-PROTEIN PHOSPHOTRANSFERASE"/>
    <property type="match status" value="1"/>
</dbReference>
<dbReference type="PROSITE" id="PS00370">
    <property type="entry name" value="PEP_ENZYMES_PHOS_SITE"/>
    <property type="match status" value="1"/>
</dbReference>
<comment type="function">
    <text evidence="3">General (non sugar-specific) component of the phosphoenolpyruvate-dependent sugar phosphotransferase system (sugar PTS). This major carbohydrate active-transport system catalyzes the phosphorylation of incoming sugar substrates concomitantly with their translocation across the cell membrane. Enzyme I transfers the phosphoryl group from phosphoenolpyruvate (PEP) to the phosphoryl carrier protein (HPr).</text>
</comment>
<feature type="coiled-coil region" evidence="17">
    <location>
        <begin position="35"/>
        <end position="62"/>
    </location>
</feature>
<evidence type="ECO:0000256" key="17">
    <source>
        <dbReference type="SAM" id="Coils"/>
    </source>
</evidence>
<evidence type="ECO:0000256" key="15">
    <source>
        <dbReference type="ARBA" id="ARBA00022842"/>
    </source>
</evidence>
<dbReference type="InterPro" id="IPR018274">
    <property type="entry name" value="PEP_util_AS"/>
</dbReference>
<dbReference type="GO" id="GO:0046872">
    <property type="term" value="F:metal ion binding"/>
    <property type="evidence" value="ECO:0007669"/>
    <property type="project" value="UniProtKB-KW"/>
</dbReference>
<keyword evidence="8" id="KW-0813">Transport</keyword>
<evidence type="ECO:0000256" key="11">
    <source>
        <dbReference type="ARBA" id="ARBA00022679"/>
    </source>
</evidence>
<dbReference type="GO" id="GO:0008965">
    <property type="term" value="F:phosphoenolpyruvate-protein phosphotransferase activity"/>
    <property type="evidence" value="ECO:0007669"/>
    <property type="project" value="UniProtKB-EC"/>
</dbReference>
<comment type="catalytic activity">
    <reaction evidence="1">
        <text>L-histidyl-[protein] + phosphoenolpyruvate = N(pros)-phospho-L-histidyl-[protein] + pyruvate</text>
        <dbReference type="Rhea" id="RHEA:23880"/>
        <dbReference type="Rhea" id="RHEA-COMP:9745"/>
        <dbReference type="Rhea" id="RHEA-COMP:9746"/>
        <dbReference type="ChEBI" id="CHEBI:15361"/>
        <dbReference type="ChEBI" id="CHEBI:29979"/>
        <dbReference type="ChEBI" id="CHEBI:58702"/>
        <dbReference type="ChEBI" id="CHEBI:64837"/>
        <dbReference type="EC" id="2.7.3.9"/>
    </reaction>
</comment>
<dbReference type="Pfam" id="PF00391">
    <property type="entry name" value="PEP-utilizers"/>
    <property type="match status" value="1"/>
</dbReference>
<comment type="subcellular location">
    <subcellularLocation>
        <location evidence="4">Cytoplasm</location>
    </subcellularLocation>
</comment>
<evidence type="ECO:0000256" key="3">
    <source>
        <dbReference type="ARBA" id="ARBA00002728"/>
    </source>
</evidence>
<protein>
    <recommendedName>
        <fullName evidence="7">Phosphoenolpyruvate-protein phosphotransferase</fullName>
        <ecNumber evidence="6">2.7.3.9</ecNumber>
    </recommendedName>
    <alternativeName>
        <fullName evidence="16">Phosphotransferase system, enzyme I</fullName>
    </alternativeName>
</protein>
<accession>A0A0F9TPH4</accession>
<keyword evidence="9" id="KW-0963">Cytoplasm</keyword>
<evidence type="ECO:0000256" key="10">
    <source>
        <dbReference type="ARBA" id="ARBA00022597"/>
    </source>
</evidence>
<dbReference type="InterPro" id="IPR008279">
    <property type="entry name" value="PEP-util_enz_mobile_dom"/>
</dbReference>